<feature type="domain" description="CCHC-type" evidence="11">
    <location>
        <begin position="238"/>
        <end position="252"/>
    </location>
</feature>
<dbReference type="InterPro" id="IPR021109">
    <property type="entry name" value="Peptidase_aspartic_dom_sf"/>
</dbReference>
<dbReference type="Gene3D" id="1.10.340.70">
    <property type="match status" value="1"/>
</dbReference>
<keyword evidence="7" id="KW-0238">DNA-binding</keyword>
<evidence type="ECO:0000256" key="5">
    <source>
        <dbReference type="ARBA" id="ARBA00022750"/>
    </source>
</evidence>
<keyword evidence="2" id="KW-0808">Transferase</keyword>
<dbReference type="InterPro" id="IPR001584">
    <property type="entry name" value="Integrase_cat-core"/>
</dbReference>
<gene>
    <name evidence="13" type="ORF">Tco_0992038</name>
</gene>
<dbReference type="Gene3D" id="4.10.60.10">
    <property type="entry name" value="Zinc finger, CCHC-type"/>
    <property type="match status" value="1"/>
</dbReference>
<evidence type="ECO:0000313" key="13">
    <source>
        <dbReference type="EMBL" id="GJT56984.1"/>
    </source>
</evidence>
<sequence>MPPRMTTRSAGRPAAESRGGGTGGRAGNDQGVGANGGVGENKGVDGVPDFSTIFAQQLQNLLPVIIAQIGNHGNNQENIVNDNIQGDVRNVIVNNDRIGCTYKEFLACNPMEYDGKGCAIVYTRWIEKMESVQDMSGCRDNQKVKYIVGSFVGSMGWLADALTDEAIRNGAIKKSTEKRGNVGEPGMDKNGKDDNKRTRIGNAFATTTNPVRRENTGAVPKCTTCNFHHSPGAPCRTCYNCNRPGHFAKDCRVMPRNGNPMNARNSTAAHGACYECGSTDHIRSACPRLNRAQGPAGNRPNQSLAIEWGQVRGNNGNQARRRAFIIGAEEAHQDSNIVTGTFILNNHYATTLFDSGVDYSFVSTTFLPLLDVEPSDLGFSYEIEIASEQVVEIDKVIRGCKLEIEGHVFDINLIPFRSGSFDVIIGMDQFSDQKAEIICYDKVVRIPLVDGKVLRVLEERPEEKVFLDDLSGLPPIREIKFRIDLISKAIPIVKSPYQLTPSKMDEFSEQLKEHQDKVFIRPSSSPWGEPVLFVKKKDGSFRMCIDYKELNKLTIRNRYPLPRIDDLFDQLQGSQYFSKINLRTRYGHFEFTVMPFGLMNALATREEHEMYLGLVLELLRKEKLYAKFSKCEFWLREVQFLGHVINGDGIHVDSSKIEVVKNWKAPRTPTEVRSFLGLVGYYRRFIKNFYKIAKSLTILTQKCKTFDWGEEQELAFQTLKDKLCNAPILALPDGPEDFVVYCDASGLGLGCVLMQRSKVIAYASRQLKIHEKNYTTHDLELGAVRRWIELFSDYDCEIRYHPGKANVVADALSRKERVKPKRVRAMNMTFQSSIKYRILVAQNEACEESAGLQKGLDEMIEQRSNGTLYYLDRIWFPLKGDVRTLIMDEAYKSKYSVHLGADKMYYDFRDGYWWPGMKKDIAVYVSRCLTCLMVKAEHHRPSGLLQQPEIPKWKCERIAMDFVTKLPWTSSGHDTIWVIVDRLTKSAHFLPMREDYKMDRLARLYLNEIVARHDVPISIIYDRDSRYTSRFWQSMQEALGPV</sequence>
<dbReference type="Pfam" id="PF08284">
    <property type="entry name" value="RVP_2"/>
    <property type="match status" value="1"/>
</dbReference>
<feature type="region of interest" description="Disordered" evidence="10">
    <location>
        <begin position="176"/>
        <end position="198"/>
    </location>
</feature>
<dbReference type="PROSITE" id="PS50994">
    <property type="entry name" value="INTEGRASE"/>
    <property type="match status" value="1"/>
</dbReference>
<dbReference type="SMART" id="SM00343">
    <property type="entry name" value="ZnF_C2HC"/>
    <property type="match status" value="2"/>
</dbReference>
<dbReference type="InterPro" id="IPR036875">
    <property type="entry name" value="Znf_CCHC_sf"/>
</dbReference>
<accession>A0ABQ5F1D2</accession>
<keyword evidence="9" id="KW-0863">Zinc-finger</keyword>
<dbReference type="Proteomes" id="UP001151760">
    <property type="component" value="Unassembled WGS sequence"/>
</dbReference>
<keyword evidence="14" id="KW-1185">Reference proteome</keyword>
<keyword evidence="13" id="KW-0695">RNA-directed DNA polymerase</keyword>
<dbReference type="SUPFAM" id="SSF56672">
    <property type="entry name" value="DNA/RNA polymerases"/>
    <property type="match status" value="1"/>
</dbReference>
<evidence type="ECO:0000259" key="12">
    <source>
        <dbReference type="PROSITE" id="PS50994"/>
    </source>
</evidence>
<keyword evidence="8" id="KW-0511">Multifunctional enzyme</keyword>
<dbReference type="PANTHER" id="PTHR37984">
    <property type="entry name" value="PROTEIN CBG26694"/>
    <property type="match status" value="1"/>
</dbReference>
<feature type="domain" description="CCHC-type" evidence="11">
    <location>
        <begin position="273"/>
        <end position="288"/>
    </location>
</feature>
<evidence type="ECO:0000256" key="6">
    <source>
        <dbReference type="ARBA" id="ARBA00022759"/>
    </source>
</evidence>
<dbReference type="SUPFAM" id="SSF53098">
    <property type="entry name" value="Ribonuclease H-like"/>
    <property type="match status" value="1"/>
</dbReference>
<keyword evidence="9" id="KW-0479">Metal-binding</keyword>
<evidence type="ECO:0000256" key="7">
    <source>
        <dbReference type="ARBA" id="ARBA00023125"/>
    </source>
</evidence>
<dbReference type="InterPro" id="IPR043502">
    <property type="entry name" value="DNA/RNA_pol_sf"/>
</dbReference>
<dbReference type="CDD" id="cd00303">
    <property type="entry name" value="retropepsin_like"/>
    <property type="match status" value="1"/>
</dbReference>
<dbReference type="CDD" id="cd01647">
    <property type="entry name" value="RT_LTR"/>
    <property type="match status" value="1"/>
</dbReference>
<dbReference type="Gene3D" id="3.30.70.270">
    <property type="match status" value="3"/>
</dbReference>
<dbReference type="InterPro" id="IPR041577">
    <property type="entry name" value="RT_RNaseH_2"/>
</dbReference>
<dbReference type="SUPFAM" id="SSF50630">
    <property type="entry name" value="Acid proteases"/>
    <property type="match status" value="1"/>
</dbReference>
<name>A0ABQ5F1D2_9ASTR</name>
<dbReference type="GO" id="GO:0003964">
    <property type="term" value="F:RNA-directed DNA polymerase activity"/>
    <property type="evidence" value="ECO:0007669"/>
    <property type="project" value="UniProtKB-KW"/>
</dbReference>
<evidence type="ECO:0000256" key="3">
    <source>
        <dbReference type="ARBA" id="ARBA00022695"/>
    </source>
</evidence>
<dbReference type="InterPro" id="IPR043128">
    <property type="entry name" value="Rev_trsase/Diguanyl_cyclase"/>
</dbReference>
<reference evidence="13" key="1">
    <citation type="journal article" date="2022" name="Int. J. Mol. Sci.">
        <title>Draft Genome of Tanacetum Coccineum: Genomic Comparison of Closely Related Tanacetum-Family Plants.</title>
        <authorList>
            <person name="Yamashiro T."/>
            <person name="Shiraishi A."/>
            <person name="Nakayama K."/>
            <person name="Satake H."/>
        </authorList>
    </citation>
    <scope>NUCLEOTIDE SEQUENCE</scope>
</reference>
<keyword evidence="1" id="KW-0645">Protease</keyword>
<dbReference type="InterPro" id="IPR050951">
    <property type="entry name" value="Retrovirus_Pol_polyprotein"/>
</dbReference>
<dbReference type="InterPro" id="IPR041588">
    <property type="entry name" value="Integrase_H2C2"/>
</dbReference>
<dbReference type="Gene3D" id="3.10.10.10">
    <property type="entry name" value="HIV Type 1 Reverse Transcriptase, subunit A, domain 1"/>
    <property type="match status" value="1"/>
</dbReference>
<dbReference type="Pfam" id="PF17919">
    <property type="entry name" value="RT_RNaseH_2"/>
    <property type="match status" value="1"/>
</dbReference>
<organism evidence="13 14">
    <name type="scientific">Tanacetum coccineum</name>
    <dbReference type="NCBI Taxonomy" id="301880"/>
    <lineage>
        <taxon>Eukaryota</taxon>
        <taxon>Viridiplantae</taxon>
        <taxon>Streptophyta</taxon>
        <taxon>Embryophyta</taxon>
        <taxon>Tracheophyta</taxon>
        <taxon>Spermatophyta</taxon>
        <taxon>Magnoliopsida</taxon>
        <taxon>eudicotyledons</taxon>
        <taxon>Gunneridae</taxon>
        <taxon>Pentapetalae</taxon>
        <taxon>asterids</taxon>
        <taxon>campanulids</taxon>
        <taxon>Asterales</taxon>
        <taxon>Asteraceae</taxon>
        <taxon>Asteroideae</taxon>
        <taxon>Anthemideae</taxon>
        <taxon>Anthemidinae</taxon>
        <taxon>Tanacetum</taxon>
    </lineage>
</organism>
<keyword evidence="4" id="KW-0540">Nuclease</keyword>
<evidence type="ECO:0000256" key="9">
    <source>
        <dbReference type="PROSITE-ProRule" id="PRU00047"/>
    </source>
</evidence>
<dbReference type="Gene3D" id="2.40.70.10">
    <property type="entry name" value="Acid Proteases"/>
    <property type="match status" value="1"/>
</dbReference>
<protein>
    <submittedName>
        <fullName evidence="13">Reverse transcriptase domain-containing protein</fullName>
    </submittedName>
</protein>
<evidence type="ECO:0000256" key="8">
    <source>
        <dbReference type="ARBA" id="ARBA00023268"/>
    </source>
</evidence>
<evidence type="ECO:0000256" key="2">
    <source>
        <dbReference type="ARBA" id="ARBA00022679"/>
    </source>
</evidence>
<keyword evidence="9" id="KW-0862">Zinc</keyword>
<dbReference type="SUPFAM" id="SSF57756">
    <property type="entry name" value="Retrovirus zinc finger-like domains"/>
    <property type="match status" value="1"/>
</dbReference>
<keyword evidence="6" id="KW-0255">Endonuclease</keyword>
<evidence type="ECO:0000313" key="14">
    <source>
        <dbReference type="Proteomes" id="UP001151760"/>
    </source>
</evidence>
<proteinExistence type="predicted"/>
<dbReference type="InterPro" id="IPR012337">
    <property type="entry name" value="RNaseH-like_sf"/>
</dbReference>
<feature type="compositionally biased region" description="Basic and acidic residues" evidence="10">
    <location>
        <begin position="176"/>
        <end position="197"/>
    </location>
</feature>
<evidence type="ECO:0000256" key="10">
    <source>
        <dbReference type="SAM" id="MobiDB-lite"/>
    </source>
</evidence>
<evidence type="ECO:0000259" key="11">
    <source>
        <dbReference type="PROSITE" id="PS50158"/>
    </source>
</evidence>
<dbReference type="InterPro" id="IPR001878">
    <property type="entry name" value="Znf_CCHC"/>
</dbReference>
<dbReference type="CDD" id="cd09274">
    <property type="entry name" value="RNase_HI_RT_Ty3"/>
    <property type="match status" value="1"/>
</dbReference>
<feature type="region of interest" description="Disordered" evidence="10">
    <location>
        <begin position="1"/>
        <end position="40"/>
    </location>
</feature>
<dbReference type="Gene3D" id="3.30.420.10">
    <property type="entry name" value="Ribonuclease H-like superfamily/Ribonuclease H"/>
    <property type="match status" value="1"/>
</dbReference>
<evidence type="ECO:0000256" key="1">
    <source>
        <dbReference type="ARBA" id="ARBA00022670"/>
    </source>
</evidence>
<keyword evidence="6" id="KW-0378">Hydrolase</keyword>
<dbReference type="PANTHER" id="PTHR37984:SF5">
    <property type="entry name" value="PROTEIN NYNRIN-LIKE"/>
    <property type="match status" value="1"/>
</dbReference>
<evidence type="ECO:0000256" key="4">
    <source>
        <dbReference type="ARBA" id="ARBA00022722"/>
    </source>
</evidence>
<reference evidence="13" key="2">
    <citation type="submission" date="2022-01" db="EMBL/GenBank/DDBJ databases">
        <authorList>
            <person name="Yamashiro T."/>
            <person name="Shiraishi A."/>
            <person name="Satake H."/>
            <person name="Nakayama K."/>
        </authorList>
    </citation>
    <scope>NUCLEOTIDE SEQUENCE</scope>
</reference>
<dbReference type="PROSITE" id="PS50158">
    <property type="entry name" value="ZF_CCHC"/>
    <property type="match status" value="2"/>
</dbReference>
<dbReference type="Pfam" id="PF17921">
    <property type="entry name" value="Integrase_H2C2"/>
    <property type="match status" value="1"/>
</dbReference>
<feature type="domain" description="Integrase catalytic" evidence="12">
    <location>
        <begin position="947"/>
        <end position="1042"/>
    </location>
</feature>
<keyword evidence="3" id="KW-0548">Nucleotidyltransferase</keyword>
<keyword evidence="5" id="KW-0064">Aspartyl protease</keyword>
<dbReference type="InterPro" id="IPR036397">
    <property type="entry name" value="RNaseH_sf"/>
</dbReference>
<dbReference type="EMBL" id="BQNB010016893">
    <property type="protein sequence ID" value="GJT56984.1"/>
    <property type="molecule type" value="Genomic_DNA"/>
</dbReference>
<comment type="caution">
    <text evidence="13">The sequence shown here is derived from an EMBL/GenBank/DDBJ whole genome shotgun (WGS) entry which is preliminary data.</text>
</comment>
<dbReference type="Pfam" id="PF00098">
    <property type="entry name" value="zf-CCHC"/>
    <property type="match status" value="1"/>
</dbReference>